<accession>A0A6J4NRA8</accession>
<evidence type="ECO:0000256" key="7">
    <source>
        <dbReference type="PIRSR" id="PIRSR602386-1"/>
    </source>
</evidence>
<evidence type="ECO:0000256" key="3">
    <source>
        <dbReference type="ARBA" id="ARBA00022723"/>
    </source>
</evidence>
<evidence type="ECO:0000256" key="6">
    <source>
        <dbReference type="ARBA" id="ARBA00023008"/>
    </source>
</evidence>
<dbReference type="AlphaFoldDB" id="A0A6J4NRA8"/>
<reference evidence="11" key="1">
    <citation type="submission" date="2020-02" db="EMBL/GenBank/DDBJ databases">
        <authorList>
            <person name="Meier V. D."/>
        </authorList>
    </citation>
    <scope>NUCLEOTIDE SEQUENCE</scope>
    <source>
        <strain evidence="11">AVDCRST_MAG64</strain>
    </source>
</reference>
<keyword evidence="9" id="KW-0732">Signal</keyword>
<dbReference type="Pfam" id="PF00127">
    <property type="entry name" value="Copper-bind"/>
    <property type="match status" value="1"/>
</dbReference>
<feature type="signal peptide" evidence="9">
    <location>
        <begin position="1"/>
        <end position="20"/>
    </location>
</feature>
<feature type="binding site" evidence="7">
    <location>
        <position position="95"/>
    </location>
    <ligand>
        <name>Cu cation</name>
        <dbReference type="ChEBI" id="CHEBI:23378"/>
    </ligand>
</feature>
<feature type="compositionally biased region" description="Basic residues" evidence="8">
    <location>
        <begin position="59"/>
        <end position="68"/>
    </location>
</feature>
<feature type="binding site" evidence="7">
    <location>
        <position position="57"/>
    </location>
    <ligand>
        <name>Cu cation</name>
        <dbReference type="ChEBI" id="CHEBI:23378"/>
    </ligand>
</feature>
<feature type="binding site" evidence="7">
    <location>
        <position position="92"/>
    </location>
    <ligand>
        <name>Cu cation</name>
        <dbReference type="ChEBI" id="CHEBI:23378"/>
    </ligand>
</feature>
<protein>
    <recommendedName>
        <fullName evidence="10">Blue (type 1) copper domain-containing protein</fullName>
    </recommendedName>
</protein>
<evidence type="ECO:0000256" key="4">
    <source>
        <dbReference type="ARBA" id="ARBA00022764"/>
    </source>
</evidence>
<dbReference type="InterPro" id="IPR000923">
    <property type="entry name" value="BlueCu_1"/>
</dbReference>
<dbReference type="EMBL" id="CADCUQ010000315">
    <property type="protein sequence ID" value="CAA9394799.1"/>
    <property type="molecule type" value="Genomic_DNA"/>
</dbReference>
<dbReference type="InterPro" id="IPR002386">
    <property type="entry name" value="Amicyanin/Pseudoazurin"/>
</dbReference>
<evidence type="ECO:0000256" key="9">
    <source>
        <dbReference type="SAM" id="SignalP"/>
    </source>
</evidence>
<dbReference type="PANTHER" id="PTHR36507">
    <property type="entry name" value="BLL1555 PROTEIN"/>
    <property type="match status" value="1"/>
</dbReference>
<keyword evidence="5" id="KW-0249">Electron transport</keyword>
<evidence type="ECO:0000256" key="2">
    <source>
        <dbReference type="ARBA" id="ARBA00022448"/>
    </source>
</evidence>
<evidence type="ECO:0000256" key="5">
    <source>
        <dbReference type="ARBA" id="ARBA00022982"/>
    </source>
</evidence>
<keyword evidence="3 7" id="KW-0479">Metal-binding</keyword>
<dbReference type="SUPFAM" id="SSF49503">
    <property type="entry name" value="Cupredoxins"/>
    <property type="match status" value="1"/>
</dbReference>
<keyword evidence="6 7" id="KW-0186">Copper</keyword>
<name>A0A6J4NRA8_9BACT</name>
<evidence type="ECO:0000256" key="1">
    <source>
        <dbReference type="ARBA" id="ARBA00004418"/>
    </source>
</evidence>
<organism evidence="11">
    <name type="scientific">uncultured Phycisphaerae bacterium</name>
    <dbReference type="NCBI Taxonomy" id="904963"/>
    <lineage>
        <taxon>Bacteria</taxon>
        <taxon>Pseudomonadati</taxon>
        <taxon>Planctomycetota</taxon>
        <taxon>Phycisphaerae</taxon>
        <taxon>environmental samples</taxon>
    </lineage>
</organism>
<dbReference type="GO" id="GO:0005507">
    <property type="term" value="F:copper ion binding"/>
    <property type="evidence" value="ECO:0007669"/>
    <property type="project" value="InterPro"/>
</dbReference>
<dbReference type="InterPro" id="IPR008972">
    <property type="entry name" value="Cupredoxin"/>
</dbReference>
<keyword evidence="4" id="KW-0574">Periplasm</keyword>
<dbReference type="GO" id="GO:0042597">
    <property type="term" value="C:periplasmic space"/>
    <property type="evidence" value="ECO:0007669"/>
    <property type="project" value="UniProtKB-SubCell"/>
</dbReference>
<evidence type="ECO:0000313" key="11">
    <source>
        <dbReference type="EMBL" id="CAA9394799.1"/>
    </source>
</evidence>
<dbReference type="Gene3D" id="2.60.40.420">
    <property type="entry name" value="Cupredoxins - blue copper proteins"/>
    <property type="match status" value="1"/>
</dbReference>
<sequence length="105" mass="11564">MIVLSLIVVAVLAAAAPAGAERTKGVSLADVEFKPGTVTIRRGDRVRWTWKDGPTPHNVRSRGSRRFKGSSTKTDGTHSARFRRRGTYRYVCTVHIGMDGKVVVR</sequence>
<keyword evidence="2" id="KW-0813">Transport</keyword>
<feature type="domain" description="Blue (type 1) copper" evidence="10">
    <location>
        <begin position="25"/>
        <end position="104"/>
    </location>
</feature>
<dbReference type="PANTHER" id="PTHR36507:SF1">
    <property type="entry name" value="BLL1555 PROTEIN"/>
    <property type="match status" value="1"/>
</dbReference>
<feature type="chain" id="PRO_5027008883" description="Blue (type 1) copper domain-containing protein" evidence="9">
    <location>
        <begin position="21"/>
        <end position="105"/>
    </location>
</feature>
<feature type="region of interest" description="Disordered" evidence="8">
    <location>
        <begin position="51"/>
        <end position="79"/>
    </location>
</feature>
<evidence type="ECO:0000259" key="10">
    <source>
        <dbReference type="Pfam" id="PF00127"/>
    </source>
</evidence>
<gene>
    <name evidence="11" type="ORF">AVDCRST_MAG64-1373</name>
</gene>
<comment type="subcellular location">
    <subcellularLocation>
        <location evidence="1">Periplasm</location>
    </subcellularLocation>
</comment>
<comment type="cofactor">
    <cofactor evidence="7">
        <name>Cu cation</name>
        <dbReference type="ChEBI" id="CHEBI:23378"/>
    </cofactor>
    <text evidence="7">Binds 1 copper ion per subunit.</text>
</comment>
<dbReference type="GO" id="GO:0009055">
    <property type="term" value="F:electron transfer activity"/>
    <property type="evidence" value="ECO:0007669"/>
    <property type="project" value="InterPro"/>
</dbReference>
<dbReference type="PRINTS" id="PR00155">
    <property type="entry name" value="AMICYANIN"/>
</dbReference>
<dbReference type="InterPro" id="IPR052721">
    <property type="entry name" value="ET_Amicyanin"/>
</dbReference>
<proteinExistence type="predicted"/>
<evidence type="ECO:0000256" key="8">
    <source>
        <dbReference type="SAM" id="MobiDB-lite"/>
    </source>
</evidence>